<evidence type="ECO:0000313" key="6">
    <source>
        <dbReference type="Proteomes" id="UP000695022"/>
    </source>
</evidence>
<keyword evidence="3" id="KW-0539">Nucleus</keyword>
<feature type="compositionally biased region" description="Basic and acidic residues" evidence="4">
    <location>
        <begin position="297"/>
        <end position="309"/>
    </location>
</feature>
<feature type="compositionally biased region" description="Basic and acidic residues" evidence="4">
    <location>
        <begin position="266"/>
        <end position="278"/>
    </location>
</feature>
<evidence type="ECO:0000256" key="3">
    <source>
        <dbReference type="ARBA" id="ARBA00023242"/>
    </source>
</evidence>
<reference evidence="7" key="1">
    <citation type="submission" date="2025-08" db="UniProtKB">
        <authorList>
            <consortium name="RefSeq"/>
        </authorList>
    </citation>
    <scope>IDENTIFICATION</scope>
</reference>
<feature type="compositionally biased region" description="Acidic residues" evidence="4">
    <location>
        <begin position="238"/>
        <end position="265"/>
    </location>
</feature>
<evidence type="ECO:0000256" key="4">
    <source>
        <dbReference type="SAM" id="MobiDB-lite"/>
    </source>
</evidence>
<feature type="domain" description="MI" evidence="5">
    <location>
        <begin position="681"/>
        <end position="797"/>
    </location>
</feature>
<dbReference type="GeneID" id="106810457"/>
<gene>
    <name evidence="7" type="primary">LOC106810457</name>
</gene>
<dbReference type="Proteomes" id="UP000695022">
    <property type="component" value="Unplaced"/>
</dbReference>
<comment type="subcellular location">
    <subcellularLocation>
        <location evidence="1">Nucleus</location>
        <location evidence="1">Nucleolus</location>
    </subcellularLocation>
</comment>
<dbReference type="SMART" id="SM00544">
    <property type="entry name" value="MA3"/>
    <property type="match status" value="1"/>
</dbReference>
<accession>A0ABM1EAU3</accession>
<dbReference type="InterPro" id="IPR003890">
    <property type="entry name" value="MIF4G-like_typ-3"/>
</dbReference>
<evidence type="ECO:0000256" key="2">
    <source>
        <dbReference type="ARBA" id="ARBA00006856"/>
    </source>
</evidence>
<feature type="compositionally biased region" description="Polar residues" evidence="4">
    <location>
        <begin position="323"/>
        <end position="344"/>
    </location>
</feature>
<feature type="compositionally biased region" description="Basic and acidic residues" evidence="4">
    <location>
        <begin position="177"/>
        <end position="197"/>
    </location>
</feature>
<dbReference type="InterPro" id="IPR003891">
    <property type="entry name" value="Initiation_fac_eIF4g_MI"/>
</dbReference>
<feature type="compositionally biased region" description="Acidic residues" evidence="4">
    <location>
        <begin position="310"/>
        <end position="321"/>
    </location>
</feature>
<dbReference type="Pfam" id="PF02847">
    <property type="entry name" value="MA3"/>
    <property type="match status" value="1"/>
</dbReference>
<evidence type="ECO:0000256" key="1">
    <source>
        <dbReference type="ARBA" id="ARBA00004604"/>
    </source>
</evidence>
<feature type="region of interest" description="Disordered" evidence="4">
    <location>
        <begin position="1"/>
        <end position="60"/>
    </location>
</feature>
<evidence type="ECO:0000313" key="7">
    <source>
        <dbReference type="RefSeq" id="XP_014669314.1"/>
    </source>
</evidence>
<feature type="compositionally biased region" description="Basic and acidic residues" evidence="4">
    <location>
        <begin position="347"/>
        <end position="356"/>
    </location>
</feature>
<comment type="similarity">
    <text evidence="2">Belongs to the CWC22 family.</text>
</comment>
<feature type="region of interest" description="Disordered" evidence="4">
    <location>
        <begin position="138"/>
        <end position="371"/>
    </location>
</feature>
<dbReference type="SUPFAM" id="SSF48371">
    <property type="entry name" value="ARM repeat"/>
    <property type="match status" value="1"/>
</dbReference>
<evidence type="ECO:0000259" key="5">
    <source>
        <dbReference type="PROSITE" id="PS51366"/>
    </source>
</evidence>
<keyword evidence="6" id="KW-1185">Reference proteome</keyword>
<protein>
    <submittedName>
        <fullName evidence="7">Nucleolar MIF4G domain-containing protein 1-like</fullName>
    </submittedName>
</protein>
<dbReference type="InterPro" id="IPR050781">
    <property type="entry name" value="CWC22_splicing_factor"/>
</dbReference>
<dbReference type="PANTHER" id="PTHR18034">
    <property type="entry name" value="CELL CYCLE CONTROL PROTEIN CWF22-RELATED"/>
    <property type="match status" value="1"/>
</dbReference>
<dbReference type="PROSITE" id="PS51366">
    <property type="entry name" value="MI"/>
    <property type="match status" value="1"/>
</dbReference>
<feature type="compositionally biased region" description="Basic and acidic residues" evidence="4">
    <location>
        <begin position="18"/>
        <end position="34"/>
    </location>
</feature>
<dbReference type="InterPro" id="IPR016024">
    <property type="entry name" value="ARM-type_fold"/>
</dbReference>
<dbReference type="SMART" id="SM00543">
    <property type="entry name" value="MIF4G"/>
    <property type="match status" value="1"/>
</dbReference>
<proteinExistence type="inferred from homology"/>
<feature type="compositionally biased region" description="Basic residues" evidence="4">
    <location>
        <begin position="35"/>
        <end position="47"/>
    </location>
</feature>
<dbReference type="Gene3D" id="1.25.40.180">
    <property type="match status" value="1"/>
</dbReference>
<feature type="compositionally biased region" description="Basic and acidic residues" evidence="4">
    <location>
        <begin position="48"/>
        <end position="60"/>
    </location>
</feature>
<sequence>MKKATKHAFLSKQPMPSKLKEEKEALIKEKLETRKQKKREKKKRIKNNKKEKQKEVNVEADNRKQDLLLINKQEDKVIRQLEKSLKMKRKKLPASFINDGLDYLLDLCDPDKSKKVVVGDSDSESDLVNWLESKKNKGKLGDAYSDEADSGSEASGEKSNAHQELVSNKQSRRVKLNKQDVQTDHNTEKETKKRLCEGEASQLLPRKKLKATGKISGDLEDKEDSDGSESMDSKDSMDGDESIDREESGNEDESVDGEEDWDGDELLGKKGTSDKDYDSDGEGSQNESSLAEDSEEDRSPRNTNNKEDFGENDDCDSDDGETANFNQNKSKQTRTQASGSNSYTEDIYGRLRDKKGNVVTGEQGSYVPPGKRALLSTTDDGKHKAAIEKLNKQLKGSLNRLSESNIAATSAQVAQLYLSHSKNDMNTTLVATVQSACMGPVQTPERLAMEHSMLVSVLHHNVGSEVGAYFLQMLAKRFDELYSQGENYGQGKECDNVLTLFANLYNFKVVHCQLMFDLLRKLMDSFTGKDIELILLLLKQIGFGLRKDDPSALKDVIVELQNKATNAEQFRDQSRVKFMLEVILAIKNNNMRKIPNYDRTHLEHLRKLLRHLVRGSTESELRISLHDLLNAEERGRWWVVGSALRDQQDAQPVSEEAPVSVVSEATGRVLELARQQRMNTDVRRNVFCVIMMSEDYLDAFEKLLRLGLKNQQEKEMVNIAMHCAVQEKSYNPFYAHLLRKLCAHDRKFMMMTQFYLWDKFKEIGNLSELQAGNLAKTLVFLIATKSLSLAVFKVVEFGELEKPMVHFLRGVLLELLLEQEEETTRTAFLRLASAATAAKLRPLREGLRLFLHHFLLRNKHRLPVDTQVALASRVAVAEAALGAADSKVLL</sequence>
<name>A0ABM1EAU3_PRICU</name>
<feature type="compositionally biased region" description="Acidic residues" evidence="4">
    <location>
        <begin position="218"/>
        <end position="229"/>
    </location>
</feature>
<dbReference type="PANTHER" id="PTHR18034:SF4">
    <property type="entry name" value="NUCLEOLAR MIF4G DOMAIN-CONTAINING PROTEIN 1"/>
    <property type="match status" value="1"/>
</dbReference>
<organism evidence="6 7">
    <name type="scientific">Priapulus caudatus</name>
    <name type="common">Priapulid worm</name>
    <dbReference type="NCBI Taxonomy" id="37621"/>
    <lineage>
        <taxon>Eukaryota</taxon>
        <taxon>Metazoa</taxon>
        <taxon>Ecdysozoa</taxon>
        <taxon>Scalidophora</taxon>
        <taxon>Priapulida</taxon>
        <taxon>Priapulimorpha</taxon>
        <taxon>Priapulimorphida</taxon>
        <taxon>Priapulidae</taxon>
        <taxon>Priapulus</taxon>
    </lineage>
</organism>
<dbReference type="Pfam" id="PF02854">
    <property type="entry name" value="MIF4G"/>
    <property type="match status" value="1"/>
</dbReference>
<dbReference type="RefSeq" id="XP_014669314.1">
    <property type="nucleotide sequence ID" value="XM_014813828.1"/>
</dbReference>